<dbReference type="InterPro" id="IPR050331">
    <property type="entry name" value="Zinc_finger"/>
</dbReference>
<dbReference type="EMBL" id="CAJVCH010225952">
    <property type="protein sequence ID" value="CAG7732159.1"/>
    <property type="molecule type" value="Genomic_DNA"/>
</dbReference>
<dbReference type="OrthoDB" id="6077919at2759"/>
<protein>
    <recommendedName>
        <fullName evidence="13">C2H2-type domain-containing protein</fullName>
    </recommendedName>
</protein>
<dbReference type="GO" id="GO:0003677">
    <property type="term" value="F:DNA binding"/>
    <property type="evidence" value="ECO:0007669"/>
    <property type="project" value="UniProtKB-KW"/>
</dbReference>
<evidence type="ECO:0000256" key="2">
    <source>
        <dbReference type="ARBA" id="ARBA00006991"/>
    </source>
</evidence>
<keyword evidence="4" id="KW-0677">Repeat</keyword>
<dbReference type="AlphaFoldDB" id="A0A8J2KAL8"/>
<organism evidence="14 15">
    <name type="scientific">Allacma fusca</name>
    <dbReference type="NCBI Taxonomy" id="39272"/>
    <lineage>
        <taxon>Eukaryota</taxon>
        <taxon>Metazoa</taxon>
        <taxon>Ecdysozoa</taxon>
        <taxon>Arthropoda</taxon>
        <taxon>Hexapoda</taxon>
        <taxon>Collembola</taxon>
        <taxon>Symphypleona</taxon>
        <taxon>Sminthuridae</taxon>
        <taxon>Allacma</taxon>
    </lineage>
</organism>
<keyword evidence="10" id="KW-0539">Nucleus</keyword>
<keyword evidence="3" id="KW-0479">Metal-binding</keyword>
<keyword evidence="15" id="KW-1185">Reference proteome</keyword>
<dbReference type="SMART" id="SM00355">
    <property type="entry name" value="ZnF_C2H2"/>
    <property type="match status" value="3"/>
</dbReference>
<comment type="similarity">
    <text evidence="2">Belongs to the krueppel C2H2-type zinc-finger protein family.</text>
</comment>
<gene>
    <name evidence="14" type="ORF">AFUS01_LOCUS20693</name>
</gene>
<keyword evidence="8" id="KW-0238">DNA-binding</keyword>
<sequence>MSQPQGPPMEFPPLDGLKLWHLLQTHVSADCGASLKVNFDGNVHPPQHMQDLNLYNEDQRLKMNPQILQNHQHEKIACSCPMCPMQEKKNPHNMKPMEPPHSMNVPINQPQILHQPNHNQNQAVKPPAPLQSTSTSLTCSACHKKIRNSKKQQQAAARNPNYCPICDKCSRSHKDLYNHNNMHGSNSSHAHNNAQNQNSSVYSHNSHNSMNHHSDYNDRHSKASRGECGKQFKCSKCDKYFSNGGNLKRHLMIHTGEKPYTCHVCNKPFRTKTLLSNHIRTHTAITIIIIWFLHKPFTSHGKQE</sequence>
<dbReference type="InterPro" id="IPR013087">
    <property type="entry name" value="Znf_C2H2_type"/>
</dbReference>
<name>A0A8J2KAL8_9HEXA</name>
<comment type="subcellular location">
    <subcellularLocation>
        <location evidence="1">Nucleus</location>
    </subcellularLocation>
</comment>
<evidence type="ECO:0000256" key="1">
    <source>
        <dbReference type="ARBA" id="ARBA00004123"/>
    </source>
</evidence>
<accession>A0A8J2KAL8</accession>
<evidence type="ECO:0000256" key="7">
    <source>
        <dbReference type="ARBA" id="ARBA00023015"/>
    </source>
</evidence>
<comment type="caution">
    <text evidence="14">The sequence shown here is derived from an EMBL/GenBank/DDBJ whole genome shotgun (WGS) entry which is preliminary data.</text>
</comment>
<evidence type="ECO:0000256" key="8">
    <source>
        <dbReference type="ARBA" id="ARBA00023125"/>
    </source>
</evidence>
<keyword evidence="6" id="KW-0862">Zinc</keyword>
<proteinExistence type="inferred from homology"/>
<dbReference type="GO" id="GO:0008270">
    <property type="term" value="F:zinc ion binding"/>
    <property type="evidence" value="ECO:0007669"/>
    <property type="project" value="UniProtKB-KW"/>
</dbReference>
<evidence type="ECO:0000256" key="5">
    <source>
        <dbReference type="ARBA" id="ARBA00022771"/>
    </source>
</evidence>
<evidence type="ECO:0000313" key="14">
    <source>
        <dbReference type="EMBL" id="CAG7732159.1"/>
    </source>
</evidence>
<feature type="compositionally biased region" description="Basic and acidic residues" evidence="12">
    <location>
        <begin position="212"/>
        <end position="222"/>
    </location>
</feature>
<dbReference type="GO" id="GO:0010468">
    <property type="term" value="P:regulation of gene expression"/>
    <property type="evidence" value="ECO:0007669"/>
    <property type="project" value="TreeGrafter"/>
</dbReference>
<dbReference type="PANTHER" id="PTHR16515">
    <property type="entry name" value="PR DOMAIN ZINC FINGER PROTEIN"/>
    <property type="match status" value="1"/>
</dbReference>
<dbReference type="PROSITE" id="PS50157">
    <property type="entry name" value="ZINC_FINGER_C2H2_2"/>
    <property type="match status" value="2"/>
</dbReference>
<dbReference type="Pfam" id="PF00096">
    <property type="entry name" value="zf-C2H2"/>
    <property type="match status" value="2"/>
</dbReference>
<evidence type="ECO:0000256" key="9">
    <source>
        <dbReference type="ARBA" id="ARBA00023163"/>
    </source>
</evidence>
<keyword evidence="9" id="KW-0804">Transcription</keyword>
<dbReference type="GO" id="GO:0005634">
    <property type="term" value="C:nucleus"/>
    <property type="evidence" value="ECO:0007669"/>
    <property type="project" value="UniProtKB-SubCell"/>
</dbReference>
<keyword evidence="5 11" id="KW-0863">Zinc-finger</keyword>
<evidence type="ECO:0000256" key="6">
    <source>
        <dbReference type="ARBA" id="ARBA00022833"/>
    </source>
</evidence>
<feature type="domain" description="C2H2-type" evidence="13">
    <location>
        <begin position="260"/>
        <end position="283"/>
    </location>
</feature>
<feature type="domain" description="C2H2-type" evidence="13">
    <location>
        <begin position="232"/>
        <end position="259"/>
    </location>
</feature>
<dbReference type="FunFam" id="3.30.160.60:FF:001506">
    <property type="entry name" value="Zinc finger protein"/>
    <property type="match status" value="1"/>
</dbReference>
<evidence type="ECO:0000256" key="10">
    <source>
        <dbReference type="ARBA" id="ARBA00023242"/>
    </source>
</evidence>
<keyword evidence="7" id="KW-0805">Transcription regulation</keyword>
<feature type="region of interest" description="Disordered" evidence="12">
    <location>
        <begin position="177"/>
        <end position="222"/>
    </location>
</feature>
<evidence type="ECO:0000256" key="4">
    <source>
        <dbReference type="ARBA" id="ARBA00022737"/>
    </source>
</evidence>
<dbReference type="FunFam" id="3.30.160.60:FF:000072">
    <property type="entry name" value="zinc finger protein 143 isoform X1"/>
    <property type="match status" value="1"/>
</dbReference>
<feature type="compositionally biased region" description="Low complexity" evidence="12">
    <location>
        <begin position="178"/>
        <end position="211"/>
    </location>
</feature>
<dbReference type="PROSITE" id="PS00028">
    <property type="entry name" value="ZINC_FINGER_C2H2_1"/>
    <property type="match status" value="2"/>
</dbReference>
<dbReference type="PANTHER" id="PTHR16515:SF66">
    <property type="entry name" value="C2H2-TYPE DOMAIN-CONTAINING PROTEIN"/>
    <property type="match status" value="1"/>
</dbReference>
<dbReference type="Proteomes" id="UP000708208">
    <property type="component" value="Unassembled WGS sequence"/>
</dbReference>
<evidence type="ECO:0000256" key="3">
    <source>
        <dbReference type="ARBA" id="ARBA00022723"/>
    </source>
</evidence>
<evidence type="ECO:0000313" key="15">
    <source>
        <dbReference type="Proteomes" id="UP000708208"/>
    </source>
</evidence>
<evidence type="ECO:0000259" key="13">
    <source>
        <dbReference type="PROSITE" id="PS50157"/>
    </source>
</evidence>
<reference evidence="14" key="1">
    <citation type="submission" date="2021-06" db="EMBL/GenBank/DDBJ databases">
        <authorList>
            <person name="Hodson N. C."/>
            <person name="Mongue J. A."/>
            <person name="Jaron S. K."/>
        </authorList>
    </citation>
    <scope>NUCLEOTIDE SEQUENCE</scope>
</reference>
<evidence type="ECO:0000256" key="11">
    <source>
        <dbReference type="PROSITE-ProRule" id="PRU00042"/>
    </source>
</evidence>
<evidence type="ECO:0000256" key="12">
    <source>
        <dbReference type="SAM" id="MobiDB-lite"/>
    </source>
</evidence>